<sequence length="136" mass="15547">MHLPFPLLLPRESTESCEISGYHIPKKTRVIVNGWAIGRHPDYWKDPEKFKPERFIDNSVDFRGQHFEFLSFGAGRRGCPGITFGLSNMELALAKLLYHFDWEVPNGKPEDLDMTEAHGVTVGRKADLLLIAHPKF</sequence>
<organism evidence="9 10">
    <name type="scientific">Amborella trichopoda</name>
    <dbReference type="NCBI Taxonomy" id="13333"/>
    <lineage>
        <taxon>Eukaryota</taxon>
        <taxon>Viridiplantae</taxon>
        <taxon>Streptophyta</taxon>
        <taxon>Embryophyta</taxon>
        <taxon>Tracheophyta</taxon>
        <taxon>Spermatophyta</taxon>
        <taxon>Magnoliopsida</taxon>
        <taxon>Amborellales</taxon>
        <taxon>Amborellaceae</taxon>
        <taxon>Amborella</taxon>
    </lineage>
</organism>
<comment type="similarity">
    <text evidence="1 8">Belongs to the cytochrome P450 family.</text>
</comment>
<dbReference type="PANTHER" id="PTHR47953">
    <property type="entry name" value="OS08G0105600 PROTEIN"/>
    <property type="match status" value="1"/>
</dbReference>
<dbReference type="PROSITE" id="PS00086">
    <property type="entry name" value="CYTOCHROME_P450"/>
    <property type="match status" value="1"/>
</dbReference>
<keyword evidence="6 8" id="KW-0503">Monooxygenase</keyword>
<dbReference type="Gramene" id="ERN10586">
    <property type="protein sequence ID" value="ERN10586"/>
    <property type="gene ID" value="AMTR_s00028p00116390"/>
</dbReference>
<proteinExistence type="inferred from homology"/>
<dbReference type="OMA" id="CEISGYH"/>
<reference evidence="10" key="1">
    <citation type="journal article" date="2013" name="Science">
        <title>The Amborella genome and the evolution of flowering plants.</title>
        <authorList>
            <consortium name="Amborella Genome Project"/>
        </authorList>
    </citation>
    <scope>NUCLEOTIDE SEQUENCE [LARGE SCALE GENOMIC DNA]</scope>
</reference>
<evidence type="ECO:0000256" key="7">
    <source>
        <dbReference type="PIRSR" id="PIRSR602401-1"/>
    </source>
</evidence>
<dbReference type="Pfam" id="PF00067">
    <property type="entry name" value="p450"/>
    <property type="match status" value="1"/>
</dbReference>
<dbReference type="InterPro" id="IPR036396">
    <property type="entry name" value="Cyt_P450_sf"/>
</dbReference>
<keyword evidence="2 7" id="KW-0349">Heme</keyword>
<evidence type="ECO:0008006" key="11">
    <source>
        <dbReference type="Google" id="ProtNLM"/>
    </source>
</evidence>
<evidence type="ECO:0000256" key="5">
    <source>
        <dbReference type="ARBA" id="ARBA00023004"/>
    </source>
</evidence>
<dbReference type="GO" id="GO:0016705">
    <property type="term" value="F:oxidoreductase activity, acting on paired donors, with incorporation or reduction of molecular oxygen"/>
    <property type="evidence" value="ECO:0007669"/>
    <property type="project" value="InterPro"/>
</dbReference>
<evidence type="ECO:0000256" key="1">
    <source>
        <dbReference type="ARBA" id="ARBA00010617"/>
    </source>
</evidence>
<dbReference type="HOGENOM" id="CLU_001570_29_6_1"/>
<evidence type="ECO:0000313" key="9">
    <source>
        <dbReference type="EMBL" id="ERN10586.1"/>
    </source>
</evidence>
<evidence type="ECO:0000256" key="6">
    <source>
        <dbReference type="ARBA" id="ARBA00023033"/>
    </source>
</evidence>
<dbReference type="AlphaFoldDB" id="W1PS93"/>
<evidence type="ECO:0000256" key="3">
    <source>
        <dbReference type="ARBA" id="ARBA00022723"/>
    </source>
</evidence>
<dbReference type="Gene3D" id="1.10.630.10">
    <property type="entry name" value="Cytochrome P450"/>
    <property type="match status" value="1"/>
</dbReference>
<dbReference type="InterPro" id="IPR001128">
    <property type="entry name" value="Cyt_P450"/>
</dbReference>
<feature type="binding site" description="axial binding residue" evidence="7">
    <location>
        <position position="79"/>
    </location>
    <ligand>
        <name>heme</name>
        <dbReference type="ChEBI" id="CHEBI:30413"/>
    </ligand>
    <ligandPart>
        <name>Fe</name>
        <dbReference type="ChEBI" id="CHEBI:18248"/>
    </ligandPart>
</feature>
<gene>
    <name evidence="9" type="ORF">AMTR_s00028p00116390</name>
</gene>
<dbReference type="PRINTS" id="PR00463">
    <property type="entry name" value="EP450I"/>
</dbReference>
<evidence type="ECO:0000256" key="8">
    <source>
        <dbReference type="RuleBase" id="RU000461"/>
    </source>
</evidence>
<comment type="cofactor">
    <cofactor evidence="7">
        <name>heme</name>
        <dbReference type="ChEBI" id="CHEBI:30413"/>
    </cofactor>
</comment>
<evidence type="ECO:0000256" key="2">
    <source>
        <dbReference type="ARBA" id="ARBA00022617"/>
    </source>
</evidence>
<dbReference type="SUPFAM" id="SSF48264">
    <property type="entry name" value="Cytochrome P450"/>
    <property type="match status" value="1"/>
</dbReference>
<keyword evidence="3 7" id="KW-0479">Metal-binding</keyword>
<dbReference type="Proteomes" id="UP000017836">
    <property type="component" value="Unassembled WGS sequence"/>
</dbReference>
<dbReference type="InterPro" id="IPR002401">
    <property type="entry name" value="Cyt_P450_E_grp-I"/>
</dbReference>
<protein>
    <recommendedName>
        <fullName evidence="11">Cytochrome P450</fullName>
    </recommendedName>
</protein>
<dbReference type="InterPro" id="IPR017972">
    <property type="entry name" value="Cyt_P450_CS"/>
</dbReference>
<dbReference type="GO" id="GO:0005506">
    <property type="term" value="F:iron ion binding"/>
    <property type="evidence" value="ECO:0007669"/>
    <property type="project" value="InterPro"/>
</dbReference>
<evidence type="ECO:0000256" key="4">
    <source>
        <dbReference type="ARBA" id="ARBA00023002"/>
    </source>
</evidence>
<name>W1PS93_AMBTC</name>
<dbReference type="InterPro" id="IPR052306">
    <property type="entry name" value="CYP450_71D"/>
</dbReference>
<dbReference type="EMBL" id="KI392812">
    <property type="protein sequence ID" value="ERN10586.1"/>
    <property type="molecule type" value="Genomic_DNA"/>
</dbReference>
<dbReference type="STRING" id="13333.W1PS93"/>
<dbReference type="GO" id="GO:0020037">
    <property type="term" value="F:heme binding"/>
    <property type="evidence" value="ECO:0007669"/>
    <property type="project" value="InterPro"/>
</dbReference>
<keyword evidence="10" id="KW-1185">Reference proteome</keyword>
<keyword evidence="5 7" id="KW-0408">Iron</keyword>
<dbReference type="GO" id="GO:0004497">
    <property type="term" value="F:monooxygenase activity"/>
    <property type="evidence" value="ECO:0007669"/>
    <property type="project" value="UniProtKB-KW"/>
</dbReference>
<accession>W1PS93</accession>
<evidence type="ECO:0000313" key="10">
    <source>
        <dbReference type="Proteomes" id="UP000017836"/>
    </source>
</evidence>
<dbReference type="PANTHER" id="PTHR47953:SF1">
    <property type="entry name" value="CYTOCHROME P450 71A9"/>
    <property type="match status" value="1"/>
</dbReference>
<keyword evidence="4 8" id="KW-0560">Oxidoreductase</keyword>
<dbReference type="eggNOG" id="KOG0156">
    <property type="taxonomic scope" value="Eukaryota"/>
</dbReference>